<proteinExistence type="predicted"/>
<dbReference type="EMBL" id="MCZF01000022">
    <property type="protein sequence ID" value="PMM64851.1"/>
    <property type="molecule type" value="Genomic_DNA"/>
</dbReference>
<dbReference type="RefSeq" id="WP_102551108.1">
    <property type="nucleotide sequence ID" value="NZ_MCZF01000022.1"/>
</dbReference>
<dbReference type="AlphaFoldDB" id="A0A2N7JXD0"/>
<accession>A0A2N7JXD0</accession>
<organism evidence="1 2">
    <name type="scientific">Vibrio splendidus</name>
    <dbReference type="NCBI Taxonomy" id="29497"/>
    <lineage>
        <taxon>Bacteria</taxon>
        <taxon>Pseudomonadati</taxon>
        <taxon>Pseudomonadota</taxon>
        <taxon>Gammaproteobacteria</taxon>
        <taxon>Vibrionales</taxon>
        <taxon>Vibrionaceae</taxon>
        <taxon>Vibrio</taxon>
    </lineage>
</organism>
<evidence type="ECO:0000313" key="1">
    <source>
        <dbReference type="EMBL" id="PMM64851.1"/>
    </source>
</evidence>
<reference evidence="2" key="1">
    <citation type="submission" date="2016-07" db="EMBL/GenBank/DDBJ databases">
        <title>Nontailed viruses are major unrecognized killers of bacteria in the ocean.</title>
        <authorList>
            <person name="Kauffman K."/>
            <person name="Hussain F."/>
            <person name="Yang J."/>
            <person name="Arevalo P."/>
            <person name="Brown J."/>
            <person name="Cutler M."/>
            <person name="Kelly L."/>
            <person name="Polz M.F."/>
        </authorList>
    </citation>
    <scope>NUCLEOTIDE SEQUENCE [LARGE SCALE GENOMIC DNA]</scope>
    <source>
        <strain evidence="2">10N.261.48.B5</strain>
    </source>
</reference>
<comment type="caution">
    <text evidence="1">The sequence shown here is derived from an EMBL/GenBank/DDBJ whole genome shotgun (WGS) entry which is preliminary data.</text>
</comment>
<protein>
    <submittedName>
        <fullName evidence="1">Uncharacterized protein</fullName>
    </submittedName>
</protein>
<sequence length="66" mass="7582">MKKRINWKNVFVSLFFALVGGFTGWQLKTHTFQYCVSMYGPINEECVLEKANIWTPPSIGVVINDN</sequence>
<name>A0A2N7JXD0_VIBSP</name>
<evidence type="ECO:0000313" key="2">
    <source>
        <dbReference type="Proteomes" id="UP000235533"/>
    </source>
</evidence>
<gene>
    <name evidence="1" type="ORF">BCT54_17305</name>
</gene>
<dbReference type="Proteomes" id="UP000235533">
    <property type="component" value="Unassembled WGS sequence"/>
</dbReference>